<dbReference type="PROSITE" id="PS50206">
    <property type="entry name" value="RHODANESE_3"/>
    <property type="match status" value="1"/>
</dbReference>
<keyword evidence="3" id="KW-1185">Reference proteome</keyword>
<name>A0ABU1VB51_9BURK</name>
<proteinExistence type="predicted"/>
<dbReference type="Gene3D" id="3.40.250.10">
    <property type="entry name" value="Rhodanese-like domain"/>
    <property type="match status" value="1"/>
</dbReference>
<dbReference type="PANTHER" id="PTHR43031:SF18">
    <property type="entry name" value="RHODANESE-RELATED SULFURTRANSFERASES"/>
    <property type="match status" value="1"/>
</dbReference>
<dbReference type="Proteomes" id="UP001265550">
    <property type="component" value="Unassembled WGS sequence"/>
</dbReference>
<dbReference type="PANTHER" id="PTHR43031">
    <property type="entry name" value="FAD-DEPENDENT OXIDOREDUCTASE"/>
    <property type="match status" value="1"/>
</dbReference>
<feature type="domain" description="Rhodanese" evidence="1">
    <location>
        <begin position="2"/>
        <end position="92"/>
    </location>
</feature>
<dbReference type="InterPro" id="IPR036873">
    <property type="entry name" value="Rhodanese-like_dom_sf"/>
</dbReference>
<organism evidence="2 3">
    <name type="scientific">Hydrogenophaga laconesensis</name>
    <dbReference type="NCBI Taxonomy" id="1805971"/>
    <lineage>
        <taxon>Bacteria</taxon>
        <taxon>Pseudomonadati</taxon>
        <taxon>Pseudomonadota</taxon>
        <taxon>Betaproteobacteria</taxon>
        <taxon>Burkholderiales</taxon>
        <taxon>Comamonadaceae</taxon>
        <taxon>Hydrogenophaga</taxon>
    </lineage>
</organism>
<accession>A0ABU1VB51</accession>
<dbReference type="SUPFAM" id="SSF52821">
    <property type="entry name" value="Rhodanese/Cell cycle control phosphatase"/>
    <property type="match status" value="1"/>
</dbReference>
<evidence type="ECO:0000259" key="1">
    <source>
        <dbReference type="PROSITE" id="PS50206"/>
    </source>
</evidence>
<dbReference type="InterPro" id="IPR001763">
    <property type="entry name" value="Rhodanese-like_dom"/>
</dbReference>
<sequence length="93" mass="9490">MNRDKAVVVDVRDAAGFGSGHVIGAKNIPLADLEAKLPGAVKNKAVPVIMVCANGATANRGVAIAKKLGYENAHALTGGMGAWRTANLPVEKA</sequence>
<protein>
    <submittedName>
        <fullName evidence="2">Rhodanese-related sulfurtransferase</fullName>
    </submittedName>
</protein>
<comment type="caution">
    <text evidence="2">The sequence shown here is derived from an EMBL/GenBank/DDBJ whole genome shotgun (WGS) entry which is preliminary data.</text>
</comment>
<gene>
    <name evidence="2" type="ORF">J2X09_002279</name>
</gene>
<evidence type="ECO:0000313" key="2">
    <source>
        <dbReference type="EMBL" id="MDR7094538.1"/>
    </source>
</evidence>
<dbReference type="SMART" id="SM00450">
    <property type="entry name" value="RHOD"/>
    <property type="match status" value="1"/>
</dbReference>
<dbReference type="InterPro" id="IPR050229">
    <property type="entry name" value="GlpE_sulfurtransferase"/>
</dbReference>
<reference evidence="2 3" key="1">
    <citation type="submission" date="2023-07" db="EMBL/GenBank/DDBJ databases">
        <title>Sorghum-associated microbial communities from plants grown in Nebraska, USA.</title>
        <authorList>
            <person name="Schachtman D."/>
        </authorList>
    </citation>
    <scope>NUCLEOTIDE SEQUENCE [LARGE SCALE GENOMIC DNA]</scope>
    <source>
        <strain evidence="2 3">BE240</strain>
    </source>
</reference>
<dbReference type="CDD" id="cd00158">
    <property type="entry name" value="RHOD"/>
    <property type="match status" value="1"/>
</dbReference>
<evidence type="ECO:0000313" key="3">
    <source>
        <dbReference type="Proteomes" id="UP001265550"/>
    </source>
</evidence>
<dbReference type="EMBL" id="JAVDWE010000005">
    <property type="protein sequence ID" value="MDR7094538.1"/>
    <property type="molecule type" value="Genomic_DNA"/>
</dbReference>
<dbReference type="Pfam" id="PF00581">
    <property type="entry name" value="Rhodanese"/>
    <property type="match status" value="1"/>
</dbReference>